<dbReference type="Pfam" id="PF21016">
    <property type="entry name" value="RlmN_N"/>
    <property type="match status" value="1"/>
</dbReference>
<dbReference type="GO" id="GO:0070475">
    <property type="term" value="P:rRNA base methylation"/>
    <property type="evidence" value="ECO:0007669"/>
    <property type="project" value="UniProtKB-UniRule"/>
</dbReference>
<feature type="binding site" evidence="14">
    <location>
        <begin position="163"/>
        <end position="164"/>
    </location>
    <ligand>
        <name>S-adenosyl-L-methionine</name>
        <dbReference type="ChEBI" id="CHEBI:59789"/>
    </ligand>
</feature>
<comment type="subcellular location">
    <subcellularLocation>
        <location evidence="1 14">Cytoplasm</location>
    </subcellularLocation>
</comment>
<evidence type="ECO:0000259" key="15">
    <source>
        <dbReference type="PROSITE" id="PS51918"/>
    </source>
</evidence>
<dbReference type="EMBL" id="JAFREP010000040">
    <property type="protein sequence ID" value="MBO1322630.1"/>
    <property type="molecule type" value="Genomic_DNA"/>
</dbReference>
<feature type="binding site" evidence="14">
    <location>
        <position position="195"/>
    </location>
    <ligand>
        <name>S-adenosyl-L-methionine</name>
        <dbReference type="ChEBI" id="CHEBI:59789"/>
    </ligand>
</feature>
<comment type="similarity">
    <text evidence="2 14">Belongs to the radical SAM superfamily. RlmN family.</text>
</comment>
<keyword evidence="12 14" id="KW-0411">Iron-sulfur</keyword>
<keyword evidence="8 14" id="KW-0949">S-adenosyl-L-methionine</keyword>
<feature type="binding site" evidence="14">
    <location>
        <position position="294"/>
    </location>
    <ligand>
        <name>S-adenosyl-L-methionine</name>
        <dbReference type="ChEBI" id="CHEBI:59789"/>
    </ligand>
</feature>
<feature type="active site" description="S-methylcysteine intermediate" evidence="14">
    <location>
        <position position="337"/>
    </location>
</feature>
<feature type="binding site" evidence="14">
    <location>
        <position position="115"/>
    </location>
    <ligand>
        <name>[4Fe-4S] cluster</name>
        <dbReference type="ChEBI" id="CHEBI:49883"/>
        <note>4Fe-4S-S-AdoMet</note>
    </ligand>
</feature>
<dbReference type="InterPro" id="IPR004383">
    <property type="entry name" value="rRNA_lsu_MTrfase_RlmN/Cfr"/>
</dbReference>
<keyword evidence="10 14" id="KW-0479">Metal-binding</keyword>
<keyword evidence="7 14" id="KW-0808">Transferase</keyword>
<protein>
    <recommendedName>
        <fullName evidence="14">Probable dual-specificity RNA methyltransferase RlmN</fullName>
        <ecNumber evidence="14">2.1.1.192</ecNumber>
    </recommendedName>
    <alternativeName>
        <fullName evidence="14">23S rRNA (adenine(2503)-C(2))-methyltransferase</fullName>
    </alternativeName>
    <alternativeName>
        <fullName evidence="14">23S rRNA m2A2503 methyltransferase</fullName>
    </alternativeName>
    <alternativeName>
        <fullName evidence="14">Ribosomal RNA large subunit methyltransferase N</fullName>
    </alternativeName>
    <alternativeName>
        <fullName evidence="14">tRNA (adenine(37)-C(2))-methyltransferase</fullName>
    </alternativeName>
    <alternativeName>
        <fullName evidence="14">tRNA m2A37 methyltransferase</fullName>
    </alternativeName>
</protein>
<dbReference type="GO" id="GO:0000049">
    <property type="term" value="F:tRNA binding"/>
    <property type="evidence" value="ECO:0007669"/>
    <property type="project" value="UniProtKB-UniRule"/>
</dbReference>
<dbReference type="SFLD" id="SFLDS00029">
    <property type="entry name" value="Radical_SAM"/>
    <property type="match status" value="1"/>
</dbReference>
<dbReference type="GO" id="GO:0030488">
    <property type="term" value="P:tRNA methylation"/>
    <property type="evidence" value="ECO:0007669"/>
    <property type="project" value="UniProtKB-UniRule"/>
</dbReference>
<dbReference type="HAMAP" id="MF_01849">
    <property type="entry name" value="RNA_methyltr_RlmN"/>
    <property type="match status" value="1"/>
</dbReference>
<evidence type="ECO:0000256" key="8">
    <source>
        <dbReference type="ARBA" id="ARBA00022691"/>
    </source>
</evidence>
<name>A0A8J7QR22_9BACT</name>
<dbReference type="PANTHER" id="PTHR30544:SF5">
    <property type="entry name" value="RADICAL SAM CORE DOMAIN-CONTAINING PROTEIN"/>
    <property type="match status" value="1"/>
</dbReference>
<comment type="function">
    <text evidence="14">Specifically methylates position 2 of adenine 2503 in 23S rRNA and position 2 of adenine 37 in tRNAs.</text>
</comment>
<evidence type="ECO:0000256" key="11">
    <source>
        <dbReference type="ARBA" id="ARBA00023004"/>
    </source>
</evidence>
<accession>A0A8J7QR22</accession>
<evidence type="ECO:0000256" key="7">
    <source>
        <dbReference type="ARBA" id="ARBA00022679"/>
    </source>
</evidence>
<evidence type="ECO:0000256" key="12">
    <source>
        <dbReference type="ARBA" id="ARBA00023014"/>
    </source>
</evidence>
<comment type="caution">
    <text evidence="16">The sequence shown here is derived from an EMBL/GenBank/DDBJ whole genome shotgun (WGS) entry which is preliminary data.</text>
</comment>
<evidence type="ECO:0000256" key="1">
    <source>
        <dbReference type="ARBA" id="ARBA00004496"/>
    </source>
</evidence>
<comment type="caution">
    <text evidence="14">Lacks conserved residue(s) required for the propagation of feature annotation.</text>
</comment>
<dbReference type="GO" id="GO:0019843">
    <property type="term" value="F:rRNA binding"/>
    <property type="evidence" value="ECO:0007669"/>
    <property type="project" value="UniProtKB-UniRule"/>
</dbReference>
<evidence type="ECO:0000256" key="14">
    <source>
        <dbReference type="HAMAP-Rule" id="MF_01849"/>
    </source>
</evidence>
<keyword evidence="6 14" id="KW-0489">Methyltransferase</keyword>
<keyword evidence="11 14" id="KW-0408">Iron</keyword>
<feature type="binding site" evidence="14">
    <location>
        <begin position="218"/>
        <end position="220"/>
    </location>
    <ligand>
        <name>S-adenosyl-L-methionine</name>
        <dbReference type="ChEBI" id="CHEBI:59789"/>
    </ligand>
</feature>
<dbReference type="AlphaFoldDB" id="A0A8J7QR22"/>
<keyword evidence="5 14" id="KW-0698">rRNA processing</keyword>
<dbReference type="EC" id="2.1.1.192" evidence="14"/>
<dbReference type="SFLD" id="SFLDF00275">
    <property type="entry name" value="adenosine_C2_methyltransferase"/>
    <property type="match status" value="1"/>
</dbReference>
<dbReference type="NCBIfam" id="TIGR00048">
    <property type="entry name" value="rRNA_mod_RlmN"/>
    <property type="match status" value="1"/>
</dbReference>
<dbReference type="GO" id="GO:0051539">
    <property type="term" value="F:4 iron, 4 sulfur cluster binding"/>
    <property type="evidence" value="ECO:0007669"/>
    <property type="project" value="UniProtKB-UniRule"/>
</dbReference>
<dbReference type="InterPro" id="IPR013785">
    <property type="entry name" value="Aldolase_TIM"/>
</dbReference>
<feature type="domain" description="Radical SAM core" evidence="15">
    <location>
        <begin position="101"/>
        <end position="326"/>
    </location>
</feature>
<dbReference type="InterPro" id="IPR048641">
    <property type="entry name" value="RlmN_N"/>
</dbReference>
<proteinExistence type="inferred from homology"/>
<dbReference type="InterPro" id="IPR040072">
    <property type="entry name" value="Methyltransferase_A"/>
</dbReference>
<keyword evidence="13 14" id="KW-1015">Disulfide bond</keyword>
<dbReference type="GO" id="GO:0046872">
    <property type="term" value="F:metal ion binding"/>
    <property type="evidence" value="ECO:0007669"/>
    <property type="project" value="UniProtKB-KW"/>
</dbReference>
<comment type="catalytic activity">
    <reaction evidence="14">
        <text>adenosine(37) in tRNA + 2 reduced [2Fe-2S]-[ferredoxin] + 2 S-adenosyl-L-methionine = 2-methyladenosine(37) in tRNA + 5'-deoxyadenosine + L-methionine + 2 oxidized [2Fe-2S]-[ferredoxin] + S-adenosyl-L-homocysteine</text>
        <dbReference type="Rhea" id="RHEA:43332"/>
        <dbReference type="Rhea" id="RHEA-COMP:10000"/>
        <dbReference type="Rhea" id="RHEA-COMP:10001"/>
        <dbReference type="Rhea" id="RHEA-COMP:10162"/>
        <dbReference type="Rhea" id="RHEA-COMP:10485"/>
        <dbReference type="ChEBI" id="CHEBI:17319"/>
        <dbReference type="ChEBI" id="CHEBI:33737"/>
        <dbReference type="ChEBI" id="CHEBI:33738"/>
        <dbReference type="ChEBI" id="CHEBI:57844"/>
        <dbReference type="ChEBI" id="CHEBI:57856"/>
        <dbReference type="ChEBI" id="CHEBI:59789"/>
        <dbReference type="ChEBI" id="CHEBI:74411"/>
        <dbReference type="ChEBI" id="CHEBI:74497"/>
        <dbReference type="EC" id="2.1.1.192"/>
    </reaction>
</comment>
<evidence type="ECO:0000256" key="10">
    <source>
        <dbReference type="ARBA" id="ARBA00022723"/>
    </source>
</evidence>
<dbReference type="Pfam" id="PF04055">
    <property type="entry name" value="Radical_SAM"/>
    <property type="match status" value="1"/>
</dbReference>
<dbReference type="Gene3D" id="1.10.150.530">
    <property type="match status" value="1"/>
</dbReference>
<dbReference type="CDD" id="cd01335">
    <property type="entry name" value="Radical_SAM"/>
    <property type="match status" value="1"/>
</dbReference>
<organism evidence="16 17">
    <name type="scientific">Acanthopleuribacter pedis</name>
    <dbReference type="NCBI Taxonomy" id="442870"/>
    <lineage>
        <taxon>Bacteria</taxon>
        <taxon>Pseudomonadati</taxon>
        <taxon>Acidobacteriota</taxon>
        <taxon>Holophagae</taxon>
        <taxon>Acanthopleuribacterales</taxon>
        <taxon>Acanthopleuribacteraceae</taxon>
        <taxon>Acanthopleuribacter</taxon>
    </lineage>
</organism>
<dbReference type="PANTHER" id="PTHR30544">
    <property type="entry name" value="23S RRNA METHYLTRANSFERASE"/>
    <property type="match status" value="1"/>
</dbReference>
<dbReference type="PROSITE" id="PS51918">
    <property type="entry name" value="RADICAL_SAM"/>
    <property type="match status" value="1"/>
</dbReference>
<dbReference type="GO" id="GO:0070040">
    <property type="term" value="F:rRNA (adenine(2503)-C2-)-methyltransferase activity"/>
    <property type="evidence" value="ECO:0007669"/>
    <property type="project" value="UniProtKB-UniRule"/>
</dbReference>
<dbReference type="InterPro" id="IPR027492">
    <property type="entry name" value="RNA_MTrfase_RlmN"/>
</dbReference>
<keyword evidence="3 14" id="KW-0004">4Fe-4S</keyword>
<comment type="cofactor">
    <cofactor evidence="14">
        <name>[4Fe-4S] cluster</name>
        <dbReference type="ChEBI" id="CHEBI:49883"/>
    </cofactor>
    <text evidence="14">Binds 1 [4Fe-4S] cluster. The cluster is coordinated with 3 cysteines and an exchangeable S-adenosyl-L-methionine.</text>
</comment>
<dbReference type="RefSeq" id="WP_207862603.1">
    <property type="nucleotide sequence ID" value="NZ_JAFREP010000040.1"/>
</dbReference>
<evidence type="ECO:0000313" key="17">
    <source>
        <dbReference type="Proteomes" id="UP000664417"/>
    </source>
</evidence>
<sequence length="354" mass="39855">MKTKSKFNLFGASAAEIKKLLTDLGEPAFREKQIRHWIYVKRVLEIEQMTNLSKSLREKLQDACEVRPPLNYERHLSRDGSIKFVFHLEAGGDVEAVYMPMTKGVTMCLSSQVGCAQACSFCMTAQMGFIRNLTPAEIVGQAFVIAREMELNDPFNIVMMGMGEPLLNLNNLTKSLDHFVDALGLNLSPRRITVSTSGHVRNLLKLGEYPRLPRIAVSLNATTDEQRNHLMPVNLKWNIEALLAACRRLPIPPRERITLEYVLIEGLNDSPADAKRLVRLVANLRCKINLIPFNETPELEYKQPALPVIERFQEILNRSKILNTVRWSKGRDIGAACGQLATPIAKRGPNLRVG</sequence>
<evidence type="ECO:0000256" key="2">
    <source>
        <dbReference type="ARBA" id="ARBA00007544"/>
    </source>
</evidence>
<feature type="active site" description="Proton acceptor" evidence="14">
    <location>
        <position position="95"/>
    </location>
</feature>
<keyword evidence="4 14" id="KW-0963">Cytoplasm</keyword>
<dbReference type="GO" id="GO:0002935">
    <property type="term" value="F:tRNA (adenine(37)-C2)-methyltransferase activity"/>
    <property type="evidence" value="ECO:0007669"/>
    <property type="project" value="UniProtKB-UniRule"/>
</dbReference>
<comment type="miscellaneous">
    <text evidence="14">Reaction proceeds by a ping-pong mechanism involving intermediate methylation of a conserved cysteine residue.</text>
</comment>
<evidence type="ECO:0000256" key="9">
    <source>
        <dbReference type="ARBA" id="ARBA00022694"/>
    </source>
</evidence>
<evidence type="ECO:0000256" key="3">
    <source>
        <dbReference type="ARBA" id="ARBA00022485"/>
    </source>
</evidence>
<dbReference type="PIRSF" id="PIRSF006004">
    <property type="entry name" value="CHP00048"/>
    <property type="match status" value="1"/>
</dbReference>
<dbReference type="InterPro" id="IPR007197">
    <property type="entry name" value="rSAM"/>
</dbReference>
<reference evidence="16" key="1">
    <citation type="submission" date="2021-03" db="EMBL/GenBank/DDBJ databases">
        <authorList>
            <person name="Wang G."/>
        </authorList>
    </citation>
    <scope>NUCLEOTIDE SEQUENCE</scope>
    <source>
        <strain evidence="16">KCTC 12899</strain>
    </source>
</reference>
<evidence type="ECO:0000313" key="16">
    <source>
        <dbReference type="EMBL" id="MBO1322630.1"/>
    </source>
</evidence>
<dbReference type="Gene3D" id="3.20.20.70">
    <property type="entry name" value="Aldolase class I"/>
    <property type="match status" value="1"/>
</dbReference>
<keyword evidence="9 14" id="KW-0819">tRNA processing</keyword>
<evidence type="ECO:0000256" key="5">
    <source>
        <dbReference type="ARBA" id="ARBA00022552"/>
    </source>
</evidence>
<evidence type="ECO:0000256" key="6">
    <source>
        <dbReference type="ARBA" id="ARBA00022603"/>
    </source>
</evidence>
<dbReference type="Proteomes" id="UP000664417">
    <property type="component" value="Unassembled WGS sequence"/>
</dbReference>
<gene>
    <name evidence="14 16" type="primary">rlmN</name>
    <name evidence="16" type="ORF">J3U88_29420</name>
</gene>
<keyword evidence="17" id="KW-1185">Reference proteome</keyword>
<dbReference type="SFLD" id="SFLDG01062">
    <property type="entry name" value="methyltransferase_(Class_A)"/>
    <property type="match status" value="1"/>
</dbReference>
<feature type="binding site" evidence="14">
    <location>
        <position position="119"/>
    </location>
    <ligand>
        <name>[4Fe-4S] cluster</name>
        <dbReference type="ChEBI" id="CHEBI:49883"/>
        <note>4Fe-4S-S-AdoMet</note>
    </ligand>
</feature>
<dbReference type="SUPFAM" id="SSF102114">
    <property type="entry name" value="Radical SAM enzymes"/>
    <property type="match status" value="1"/>
</dbReference>
<dbReference type="InterPro" id="IPR058240">
    <property type="entry name" value="rSAM_sf"/>
</dbReference>
<comment type="catalytic activity">
    <reaction evidence="14">
        <text>adenosine(2503) in 23S rRNA + 2 reduced [2Fe-2S]-[ferredoxin] + 2 S-adenosyl-L-methionine = 2-methyladenosine(2503) in 23S rRNA + 5'-deoxyadenosine + L-methionine + 2 oxidized [2Fe-2S]-[ferredoxin] + S-adenosyl-L-homocysteine</text>
        <dbReference type="Rhea" id="RHEA:42916"/>
        <dbReference type="Rhea" id="RHEA-COMP:10000"/>
        <dbReference type="Rhea" id="RHEA-COMP:10001"/>
        <dbReference type="Rhea" id="RHEA-COMP:10152"/>
        <dbReference type="Rhea" id="RHEA-COMP:10282"/>
        <dbReference type="ChEBI" id="CHEBI:17319"/>
        <dbReference type="ChEBI" id="CHEBI:33737"/>
        <dbReference type="ChEBI" id="CHEBI:33738"/>
        <dbReference type="ChEBI" id="CHEBI:57844"/>
        <dbReference type="ChEBI" id="CHEBI:57856"/>
        <dbReference type="ChEBI" id="CHEBI:59789"/>
        <dbReference type="ChEBI" id="CHEBI:74411"/>
        <dbReference type="ChEBI" id="CHEBI:74497"/>
        <dbReference type="EC" id="2.1.1.192"/>
    </reaction>
</comment>
<evidence type="ECO:0000256" key="4">
    <source>
        <dbReference type="ARBA" id="ARBA00022490"/>
    </source>
</evidence>
<feature type="binding site" evidence="14">
    <location>
        <position position="122"/>
    </location>
    <ligand>
        <name>[4Fe-4S] cluster</name>
        <dbReference type="ChEBI" id="CHEBI:49883"/>
        <note>4Fe-4S-S-AdoMet</note>
    </ligand>
</feature>
<evidence type="ECO:0000256" key="13">
    <source>
        <dbReference type="ARBA" id="ARBA00023157"/>
    </source>
</evidence>
<dbReference type="GO" id="GO:0005737">
    <property type="term" value="C:cytoplasm"/>
    <property type="evidence" value="ECO:0007669"/>
    <property type="project" value="UniProtKB-SubCell"/>
</dbReference>